<dbReference type="EMBL" id="EU887597">
    <property type="protein sequence ID" value="ACG55617.1"/>
    <property type="molecule type" value="mRNA"/>
</dbReference>
<feature type="compositionally biased region" description="Polar residues" evidence="1">
    <location>
        <begin position="1"/>
        <end position="13"/>
    </location>
</feature>
<dbReference type="AlphaFoldDB" id="B5B2R2"/>
<sequence>MSYGLRSNPSPITGPTMRRRAAVALSKPQQEDTLWCRYGLKFSSFCTL</sequence>
<reference evidence="2" key="1">
    <citation type="journal article" date="2008" name="Genomics">
        <title>Alternative splicing and expression of human and mouse NFAT genes.</title>
        <authorList>
            <person name="Vihma H."/>
            <person name="Pruunsild P."/>
            <person name="Timmusk T."/>
        </authorList>
    </citation>
    <scope>NUCLEOTIDE SEQUENCE</scope>
    <source>
        <strain evidence="2">C57BL/6</strain>
    </source>
</reference>
<accession>B5B2R2</accession>
<feature type="region of interest" description="Disordered" evidence="1">
    <location>
        <begin position="1"/>
        <end position="23"/>
    </location>
</feature>
<evidence type="ECO:0000313" key="3">
    <source>
        <dbReference type="EMBL" id="ACG55618.1"/>
    </source>
</evidence>
<proteinExistence type="evidence at transcript level"/>
<evidence type="ECO:0000313" key="2">
    <source>
        <dbReference type="EMBL" id="ACG55617.1"/>
    </source>
</evidence>
<protein>
    <submittedName>
        <fullName evidence="2">Nuclear factor of activated T-cells c2 isoform IA-deltaII-III</fullName>
    </submittedName>
    <submittedName>
        <fullName evidence="3">Nuclear factor of activated T-cells c2 isoform IB-deltaII-III</fullName>
    </submittedName>
</protein>
<name>B5B2R2_MOUSE</name>
<dbReference type="EMBL" id="EU887598">
    <property type="protein sequence ID" value="ACG55618.1"/>
    <property type="molecule type" value="mRNA"/>
</dbReference>
<dbReference type="MGI" id="MGI:102463">
    <property type="gene designation" value="Nfatc2"/>
</dbReference>
<evidence type="ECO:0000313" key="4">
    <source>
        <dbReference type="MGI" id="MGI:102463"/>
    </source>
</evidence>
<organism evidence="2">
    <name type="scientific">Mus musculus</name>
    <name type="common">Mouse</name>
    <dbReference type="NCBI Taxonomy" id="10090"/>
    <lineage>
        <taxon>Eukaryota</taxon>
        <taxon>Metazoa</taxon>
        <taxon>Chordata</taxon>
        <taxon>Craniata</taxon>
        <taxon>Vertebrata</taxon>
        <taxon>Euteleostomi</taxon>
        <taxon>Mammalia</taxon>
        <taxon>Eutheria</taxon>
        <taxon>Euarchontoglires</taxon>
        <taxon>Glires</taxon>
        <taxon>Rodentia</taxon>
        <taxon>Myomorpha</taxon>
        <taxon>Muroidea</taxon>
        <taxon>Muridae</taxon>
        <taxon>Murinae</taxon>
        <taxon>Mus</taxon>
        <taxon>Mus</taxon>
    </lineage>
</organism>
<dbReference type="AGR" id="MGI:102463"/>
<gene>
    <name evidence="2 4" type="primary">Nfatc2</name>
</gene>
<evidence type="ECO:0000256" key="1">
    <source>
        <dbReference type="SAM" id="MobiDB-lite"/>
    </source>
</evidence>